<evidence type="ECO:0000313" key="1">
    <source>
        <dbReference type="EMBL" id="CAB3863672.1"/>
    </source>
</evidence>
<dbReference type="Proteomes" id="UP000494117">
    <property type="component" value="Unassembled WGS sequence"/>
</dbReference>
<name>A0A6S7DXY8_9BURK</name>
<keyword evidence="2" id="KW-1185">Reference proteome</keyword>
<gene>
    <name evidence="1" type="ORF">LMG26858_02355</name>
</gene>
<organism evidence="1 2">
    <name type="scientific">Achromobacter anxifer</name>
    <dbReference type="NCBI Taxonomy" id="1287737"/>
    <lineage>
        <taxon>Bacteria</taxon>
        <taxon>Pseudomonadati</taxon>
        <taxon>Pseudomonadota</taxon>
        <taxon>Betaproteobacteria</taxon>
        <taxon>Burkholderiales</taxon>
        <taxon>Alcaligenaceae</taxon>
        <taxon>Achromobacter</taxon>
    </lineage>
</organism>
<proteinExistence type="predicted"/>
<evidence type="ECO:0000313" key="2">
    <source>
        <dbReference type="Proteomes" id="UP000494117"/>
    </source>
</evidence>
<protein>
    <submittedName>
        <fullName evidence="1">Uncharacterized protein</fullName>
    </submittedName>
</protein>
<accession>A0A6S7DXY8</accession>
<dbReference type="EMBL" id="CADILG010000014">
    <property type="protein sequence ID" value="CAB3863672.1"/>
    <property type="molecule type" value="Genomic_DNA"/>
</dbReference>
<dbReference type="AlphaFoldDB" id="A0A6S7DXY8"/>
<sequence length="152" mass="17243">MLATPIYIASSINPALDKYVAYKNSELISKGWKNLNKYHWSALRDSYSKSEFPIYFKGLGQEKKGVPNGIFVYSNKTSIPMKISSDTPYKTKITDLTYYGSQVTVDPMSSIEVSIPLAPSRANDREKEVEFSIFWGDEYIFDQSLTINLDAL</sequence>
<reference evidence="1 2" key="1">
    <citation type="submission" date="2020-04" db="EMBL/GenBank/DDBJ databases">
        <authorList>
            <person name="De Canck E."/>
        </authorList>
    </citation>
    <scope>NUCLEOTIDE SEQUENCE [LARGE SCALE GENOMIC DNA]</scope>
    <source>
        <strain evidence="1 2">LMG 26858</strain>
    </source>
</reference>